<comment type="caution">
    <text evidence="2">The sequence shown here is derived from an EMBL/GenBank/DDBJ whole genome shotgun (WGS) entry which is preliminary data.</text>
</comment>
<sequence>MSMLFWGMAVAIQIKDVPEEVRDVLAKRAAERGQSTQQYLRGLLEQEYRRERNKRLFEDIHIQRGTTMPADEMVEFIRSGRD</sequence>
<feature type="domain" description="Antitoxin FitA-like ribbon-helix-helix" evidence="1">
    <location>
        <begin position="12"/>
        <end position="46"/>
    </location>
</feature>
<evidence type="ECO:0000313" key="3">
    <source>
        <dbReference type="Proteomes" id="UP001596223"/>
    </source>
</evidence>
<name>A0ABW1JRC0_9NOCA</name>
<dbReference type="Proteomes" id="UP001596223">
    <property type="component" value="Unassembled WGS sequence"/>
</dbReference>
<dbReference type="Gene3D" id="1.10.1220.10">
    <property type="entry name" value="Met repressor-like"/>
    <property type="match status" value="1"/>
</dbReference>
<organism evidence="2 3">
    <name type="scientific">Nocardia lasii</name>
    <dbReference type="NCBI Taxonomy" id="1616107"/>
    <lineage>
        <taxon>Bacteria</taxon>
        <taxon>Bacillati</taxon>
        <taxon>Actinomycetota</taxon>
        <taxon>Actinomycetes</taxon>
        <taxon>Mycobacteriales</taxon>
        <taxon>Nocardiaceae</taxon>
        <taxon>Nocardia</taxon>
    </lineage>
</organism>
<dbReference type="EMBL" id="JBHSQN010000005">
    <property type="protein sequence ID" value="MFC6011610.1"/>
    <property type="molecule type" value="Genomic_DNA"/>
</dbReference>
<protein>
    <recommendedName>
        <fullName evidence="1">Antitoxin FitA-like ribbon-helix-helix domain-containing protein</fullName>
    </recommendedName>
</protein>
<gene>
    <name evidence="2" type="ORF">ACFP3H_11155</name>
</gene>
<dbReference type="RefSeq" id="WP_378603592.1">
    <property type="nucleotide sequence ID" value="NZ_JBHSQN010000005.1"/>
</dbReference>
<keyword evidence="3" id="KW-1185">Reference proteome</keyword>
<dbReference type="InterPro" id="IPR053853">
    <property type="entry name" value="FitA-like_RHH"/>
</dbReference>
<evidence type="ECO:0000259" key="1">
    <source>
        <dbReference type="Pfam" id="PF22513"/>
    </source>
</evidence>
<dbReference type="SUPFAM" id="SSF47598">
    <property type="entry name" value="Ribbon-helix-helix"/>
    <property type="match status" value="1"/>
</dbReference>
<proteinExistence type="predicted"/>
<reference evidence="3" key="1">
    <citation type="journal article" date="2019" name="Int. J. Syst. Evol. Microbiol.">
        <title>The Global Catalogue of Microorganisms (GCM) 10K type strain sequencing project: providing services to taxonomists for standard genome sequencing and annotation.</title>
        <authorList>
            <consortium name="The Broad Institute Genomics Platform"/>
            <consortium name="The Broad Institute Genome Sequencing Center for Infectious Disease"/>
            <person name="Wu L."/>
            <person name="Ma J."/>
        </authorList>
    </citation>
    <scope>NUCLEOTIDE SEQUENCE [LARGE SCALE GENOMIC DNA]</scope>
    <source>
        <strain evidence="3">CCUG 36956</strain>
    </source>
</reference>
<evidence type="ECO:0000313" key="2">
    <source>
        <dbReference type="EMBL" id="MFC6011610.1"/>
    </source>
</evidence>
<dbReference type="Pfam" id="PF22513">
    <property type="entry name" value="FitA-like_RHH"/>
    <property type="match status" value="1"/>
</dbReference>
<dbReference type="InterPro" id="IPR013321">
    <property type="entry name" value="Arc_rbn_hlx_hlx"/>
</dbReference>
<dbReference type="InterPro" id="IPR010985">
    <property type="entry name" value="Ribbon_hlx_hlx"/>
</dbReference>
<accession>A0ABW1JRC0</accession>